<dbReference type="SUPFAM" id="SSF88723">
    <property type="entry name" value="PIN domain-like"/>
    <property type="match status" value="1"/>
</dbReference>
<organism evidence="3">
    <name type="scientific">Candidatus Kentrum sp. LPFa</name>
    <dbReference type="NCBI Taxonomy" id="2126335"/>
    <lineage>
        <taxon>Bacteria</taxon>
        <taxon>Pseudomonadati</taxon>
        <taxon>Pseudomonadota</taxon>
        <taxon>Gammaproteobacteria</taxon>
        <taxon>Candidatus Kentrum</taxon>
    </lineage>
</organism>
<dbReference type="EMBL" id="CAADFP010000169">
    <property type="protein sequence ID" value="VFK32503.1"/>
    <property type="molecule type" value="Genomic_DNA"/>
</dbReference>
<evidence type="ECO:0000313" key="3">
    <source>
        <dbReference type="EMBL" id="VFK32503.1"/>
    </source>
</evidence>
<dbReference type="InterPro" id="IPR002716">
    <property type="entry name" value="PIN_dom"/>
</dbReference>
<evidence type="ECO:0000259" key="1">
    <source>
        <dbReference type="Pfam" id="PF13470"/>
    </source>
</evidence>
<dbReference type="InterPro" id="IPR029060">
    <property type="entry name" value="PIN-like_dom_sf"/>
</dbReference>
<name>A0A450XTA8_9GAMM</name>
<dbReference type="EMBL" id="CAADFM010000166">
    <property type="protein sequence ID" value="VFK17255.1"/>
    <property type="molecule type" value="Genomic_DNA"/>
</dbReference>
<feature type="domain" description="PIN" evidence="1">
    <location>
        <begin position="2"/>
        <end position="52"/>
    </location>
</feature>
<proteinExistence type="predicted"/>
<reference evidence="3" key="1">
    <citation type="submission" date="2019-02" db="EMBL/GenBank/DDBJ databases">
        <authorList>
            <person name="Gruber-Vodicka R. H."/>
            <person name="Seah K. B. B."/>
        </authorList>
    </citation>
    <scope>NUCLEOTIDE SEQUENCE</scope>
    <source>
        <strain evidence="2">BECK_S312</strain>
        <strain evidence="3">BECK_S426</strain>
    </source>
</reference>
<protein>
    <recommendedName>
        <fullName evidence="1">PIN domain-containing protein</fullName>
    </recommendedName>
</protein>
<gene>
    <name evidence="2" type="ORF">BECKLPF1236A_GA0070988_101666</name>
    <name evidence="3" type="ORF">BECKLPF1236C_GA0070990_101696</name>
</gene>
<evidence type="ECO:0000313" key="2">
    <source>
        <dbReference type="EMBL" id="VFK17255.1"/>
    </source>
</evidence>
<dbReference type="AlphaFoldDB" id="A0A450XTA8"/>
<dbReference type="Pfam" id="PF13470">
    <property type="entry name" value="PIN_3"/>
    <property type="match status" value="1"/>
</dbReference>
<accession>A0A450XTA8</accession>
<sequence length="77" mass="8355">MKVLVDTNVVLDVLLDRTPFSSSAARIFALAEQSGMEGFLCATTVTTIDYFLEVSEKILNKPVPAQGTPRLDPGAKR</sequence>